<evidence type="ECO:0000256" key="3">
    <source>
        <dbReference type="ARBA" id="ARBA00022801"/>
    </source>
</evidence>
<dbReference type="InterPro" id="IPR025824">
    <property type="entry name" value="OB-fold_nuc-bd_dom"/>
</dbReference>
<evidence type="ECO:0000313" key="9">
    <source>
        <dbReference type="EMBL" id="GLR25974.1"/>
    </source>
</evidence>
<evidence type="ECO:0000256" key="5">
    <source>
        <dbReference type="HAMAP-Rule" id="MF_00378"/>
    </source>
</evidence>
<keyword evidence="1 5" id="KW-0963">Cytoplasm</keyword>
<dbReference type="InterPro" id="IPR020579">
    <property type="entry name" value="Exonuc_VII_lsu_C"/>
</dbReference>
<evidence type="ECO:0000256" key="1">
    <source>
        <dbReference type="ARBA" id="ARBA00022490"/>
    </source>
</evidence>
<reference evidence="10" key="1">
    <citation type="journal article" date="2019" name="Int. J. Syst. Evol. Microbiol.">
        <title>The Global Catalogue of Microorganisms (GCM) 10K type strain sequencing project: providing services to taxonomists for standard genome sequencing and annotation.</title>
        <authorList>
            <consortium name="The Broad Institute Genomics Platform"/>
            <consortium name="The Broad Institute Genome Sequencing Center for Infectious Disease"/>
            <person name="Wu L."/>
            <person name="Ma J."/>
        </authorList>
    </citation>
    <scope>NUCLEOTIDE SEQUENCE [LARGE SCALE GENOMIC DNA]</scope>
    <source>
        <strain evidence="10">NBRC 105857</strain>
    </source>
</reference>
<dbReference type="EMBL" id="BSOJ01000010">
    <property type="protein sequence ID" value="GLR25974.1"/>
    <property type="molecule type" value="Genomic_DNA"/>
</dbReference>
<dbReference type="PANTHER" id="PTHR30008:SF0">
    <property type="entry name" value="EXODEOXYRIBONUCLEASE 7 LARGE SUBUNIT"/>
    <property type="match status" value="1"/>
</dbReference>
<evidence type="ECO:0000256" key="4">
    <source>
        <dbReference type="ARBA" id="ARBA00022839"/>
    </source>
</evidence>
<keyword evidence="3 5" id="KW-0378">Hydrolase</keyword>
<organism evidence="9 10">
    <name type="scientific">Limnobacter litoralis</name>
    <dbReference type="NCBI Taxonomy" id="481366"/>
    <lineage>
        <taxon>Bacteria</taxon>
        <taxon>Pseudomonadati</taxon>
        <taxon>Pseudomonadota</taxon>
        <taxon>Betaproteobacteria</taxon>
        <taxon>Burkholderiales</taxon>
        <taxon>Burkholderiaceae</taxon>
        <taxon>Limnobacter</taxon>
    </lineage>
</organism>
<dbReference type="PANTHER" id="PTHR30008">
    <property type="entry name" value="EXODEOXYRIBONUCLEASE 7 LARGE SUBUNIT"/>
    <property type="match status" value="1"/>
</dbReference>
<dbReference type="Pfam" id="PF02601">
    <property type="entry name" value="Exonuc_VII_L"/>
    <property type="match status" value="1"/>
</dbReference>
<keyword evidence="10" id="KW-1185">Reference proteome</keyword>
<accession>A0ABQ5YN27</accession>
<comment type="function">
    <text evidence="5">Bidirectionally degrades single-stranded DNA into large acid-insoluble oligonucleotides, which are then degraded further into small acid-soluble oligonucleotides.</text>
</comment>
<evidence type="ECO:0000259" key="7">
    <source>
        <dbReference type="Pfam" id="PF02601"/>
    </source>
</evidence>
<dbReference type="InterPro" id="IPR003753">
    <property type="entry name" value="Exonuc_VII_L"/>
</dbReference>
<proteinExistence type="inferred from homology"/>
<evidence type="ECO:0000256" key="6">
    <source>
        <dbReference type="RuleBase" id="RU004355"/>
    </source>
</evidence>
<dbReference type="EC" id="3.1.11.6" evidence="5"/>
<comment type="catalytic activity">
    <reaction evidence="5 6">
        <text>Exonucleolytic cleavage in either 5'- to 3'- or 3'- to 5'-direction to yield nucleoside 5'-phosphates.</text>
        <dbReference type="EC" id="3.1.11.6"/>
    </reaction>
</comment>
<keyword evidence="4 5" id="KW-0269">Exonuclease</keyword>
<comment type="subcellular location">
    <subcellularLocation>
        <location evidence="5 6">Cytoplasm</location>
    </subcellularLocation>
</comment>
<evidence type="ECO:0000259" key="8">
    <source>
        <dbReference type="Pfam" id="PF13742"/>
    </source>
</evidence>
<dbReference type="Proteomes" id="UP001156664">
    <property type="component" value="Unassembled WGS sequence"/>
</dbReference>
<sequence length="422" mass="45848">MAVRIQGEVASFTKASSGHWYFSLKDEQAQVKAVMFRQRNILVGFLPKVGDKLEALAQVGLYEPRGELQILVDTLKHAGQGDLHERYLRLKTMLATEGLFSQDRKRPLPAYAFNIAIVTSLQAAALADMRRTLARRAPHVRYTLYPTAVQGEAATPQIVAALQQADSAGHEVIVLARGGGSLEDLWCFNEEAVVRAVAACVTPTVAGIGHESDVTLAEFAADVRASTPTAAAELVSPPTADLIAQVDALQRDLRRVLEAALSQRAQQLDRLELGLVTPSAYLQALEQRLTHARAVMQRQLQQALRFANQSMVGCVQRTGRALHGGMNEAQTRNTKVVRLLRQSVDRKVQQASMGLLGQENTLRALSPQRNLEKGYAFLQTADSVVNSVDQVEPGQVLAATLADGQLNVTVRDKTHGSGVPSV</sequence>
<evidence type="ECO:0000313" key="10">
    <source>
        <dbReference type="Proteomes" id="UP001156664"/>
    </source>
</evidence>
<dbReference type="HAMAP" id="MF_00378">
    <property type="entry name" value="Exonuc_7_L"/>
    <property type="match status" value="1"/>
</dbReference>
<feature type="domain" description="Exonuclease VII large subunit C-terminal" evidence="7">
    <location>
        <begin position="99"/>
        <end position="408"/>
    </location>
</feature>
<feature type="domain" description="OB-fold nucleic acid binding" evidence="8">
    <location>
        <begin position="3"/>
        <end position="75"/>
    </location>
</feature>
<comment type="caution">
    <text evidence="9">The sequence shown here is derived from an EMBL/GenBank/DDBJ whole genome shotgun (WGS) entry which is preliminary data.</text>
</comment>
<gene>
    <name evidence="5 9" type="primary">xseA</name>
    <name evidence="9" type="ORF">GCM10007875_10620</name>
</gene>
<protein>
    <recommendedName>
        <fullName evidence="5">Exodeoxyribonuclease 7 large subunit</fullName>
        <ecNumber evidence="5">3.1.11.6</ecNumber>
    </recommendedName>
    <alternativeName>
        <fullName evidence="5">Exodeoxyribonuclease VII large subunit</fullName>
        <shortName evidence="5">Exonuclease VII large subunit</shortName>
    </alternativeName>
</protein>
<dbReference type="NCBIfam" id="TIGR00237">
    <property type="entry name" value="xseA"/>
    <property type="match status" value="1"/>
</dbReference>
<comment type="subunit">
    <text evidence="5">Heterooligomer composed of large and small subunits.</text>
</comment>
<evidence type="ECO:0000256" key="2">
    <source>
        <dbReference type="ARBA" id="ARBA00022722"/>
    </source>
</evidence>
<comment type="similarity">
    <text evidence="5 6">Belongs to the XseA family.</text>
</comment>
<dbReference type="Pfam" id="PF13742">
    <property type="entry name" value="tRNA_anti_2"/>
    <property type="match status" value="1"/>
</dbReference>
<name>A0ABQ5YN27_9BURK</name>
<dbReference type="CDD" id="cd04489">
    <property type="entry name" value="ExoVII_LU_OBF"/>
    <property type="match status" value="1"/>
</dbReference>
<keyword evidence="2 5" id="KW-0540">Nuclease</keyword>